<organism evidence="2 3">
    <name type="scientific">Salinarimonas soli</name>
    <dbReference type="NCBI Taxonomy" id="1638099"/>
    <lineage>
        <taxon>Bacteria</taxon>
        <taxon>Pseudomonadati</taxon>
        <taxon>Pseudomonadota</taxon>
        <taxon>Alphaproteobacteria</taxon>
        <taxon>Hyphomicrobiales</taxon>
        <taxon>Salinarimonadaceae</taxon>
        <taxon>Salinarimonas</taxon>
    </lineage>
</organism>
<dbReference type="RefSeq" id="WP_149816672.1">
    <property type="nucleotide sequence ID" value="NZ_VUOA01000018.1"/>
</dbReference>
<name>A0A5B2VHQ1_9HYPH</name>
<protein>
    <submittedName>
        <fullName evidence="2">Uncharacterized protein</fullName>
    </submittedName>
</protein>
<reference evidence="2 3" key="2">
    <citation type="submission" date="2019-09" db="EMBL/GenBank/DDBJ databases">
        <authorList>
            <person name="Jin C."/>
        </authorList>
    </citation>
    <scope>NUCLEOTIDE SEQUENCE [LARGE SCALE GENOMIC DNA]</scope>
    <source>
        <strain evidence="2 3">BN140002</strain>
    </source>
</reference>
<keyword evidence="3" id="KW-1185">Reference proteome</keyword>
<evidence type="ECO:0000313" key="3">
    <source>
        <dbReference type="Proteomes" id="UP000323142"/>
    </source>
</evidence>
<sequence>MNVAVAVATIGHNNPPPLGHAEILAERHADVRRDVEAVAARATAAPRAIKTEADLDAIGTLVKDIGALVRRIDTRRTTEKAPHLQAGREVDAFFGVFTDRLEKIRETFQAIADDHARKKAAEERAAREAEARRAEAEAERQREIARRAEEANRLKTAEKHDARAEVAADQAAQATAAAQAGAADLIRTRTASGTLATGRTEWTFEITDFAAIPLEVLRAYLPRAEIEKAIRAHVRVNKGAMPIPGVRIFEDVRASFR</sequence>
<proteinExistence type="predicted"/>
<dbReference type="Proteomes" id="UP000323142">
    <property type="component" value="Unassembled WGS sequence"/>
</dbReference>
<evidence type="ECO:0000313" key="2">
    <source>
        <dbReference type="EMBL" id="KAA2237717.1"/>
    </source>
</evidence>
<accession>A0A5B2VHQ1</accession>
<feature type="region of interest" description="Disordered" evidence="1">
    <location>
        <begin position="119"/>
        <end position="143"/>
    </location>
</feature>
<evidence type="ECO:0000256" key="1">
    <source>
        <dbReference type="SAM" id="MobiDB-lite"/>
    </source>
</evidence>
<dbReference type="AlphaFoldDB" id="A0A5B2VHQ1"/>
<dbReference type="OrthoDB" id="8114479at2"/>
<dbReference type="EMBL" id="VUOA01000018">
    <property type="protein sequence ID" value="KAA2237717.1"/>
    <property type="molecule type" value="Genomic_DNA"/>
</dbReference>
<comment type="caution">
    <text evidence="2">The sequence shown here is derived from an EMBL/GenBank/DDBJ whole genome shotgun (WGS) entry which is preliminary data.</text>
</comment>
<gene>
    <name evidence="2" type="ORF">F0L46_08545</name>
</gene>
<reference evidence="2 3" key="1">
    <citation type="submission" date="2019-09" db="EMBL/GenBank/DDBJ databases">
        <title>Salinarimonas rosea gen. nov., sp. nov., a new member of the a-2 subgroup of the Proteobacteria.</title>
        <authorList>
            <person name="Liu J."/>
        </authorList>
    </citation>
    <scope>NUCLEOTIDE SEQUENCE [LARGE SCALE GENOMIC DNA]</scope>
    <source>
        <strain evidence="2 3">BN140002</strain>
    </source>
</reference>